<comment type="caution">
    <text evidence="2">The sequence shown here is derived from an EMBL/GenBank/DDBJ whole genome shotgun (WGS) entry which is preliminary data.</text>
</comment>
<organism evidence="2 3">
    <name type="scientific">Streptomyces racemochromogenes</name>
    <dbReference type="NCBI Taxonomy" id="67353"/>
    <lineage>
        <taxon>Bacteria</taxon>
        <taxon>Bacillati</taxon>
        <taxon>Actinomycetota</taxon>
        <taxon>Actinomycetes</taxon>
        <taxon>Kitasatosporales</taxon>
        <taxon>Streptomycetaceae</taxon>
        <taxon>Streptomyces</taxon>
    </lineage>
</organism>
<proteinExistence type="predicted"/>
<feature type="compositionally biased region" description="Low complexity" evidence="1">
    <location>
        <begin position="16"/>
        <end position="30"/>
    </location>
</feature>
<accession>A0ABW7PA16</accession>
<keyword evidence="3" id="KW-1185">Reference proteome</keyword>
<name>A0ABW7PA16_9ACTN</name>
<dbReference type="Proteomes" id="UP001610631">
    <property type="component" value="Unassembled WGS sequence"/>
</dbReference>
<protein>
    <submittedName>
        <fullName evidence="2">Uncharacterized protein</fullName>
    </submittedName>
</protein>
<feature type="region of interest" description="Disordered" evidence="1">
    <location>
        <begin position="1"/>
        <end position="46"/>
    </location>
</feature>
<feature type="compositionally biased region" description="Polar residues" evidence="1">
    <location>
        <begin position="1"/>
        <end position="12"/>
    </location>
</feature>
<sequence>MAAENTPTSPEPTEQEAPSVAESPAPAAPATRTGGHKVGLALELEP</sequence>
<evidence type="ECO:0000313" key="3">
    <source>
        <dbReference type="Proteomes" id="UP001610631"/>
    </source>
</evidence>
<dbReference type="EMBL" id="JBBDHD010000016">
    <property type="protein sequence ID" value="MFH7595207.1"/>
    <property type="molecule type" value="Genomic_DNA"/>
</dbReference>
<evidence type="ECO:0000313" key="2">
    <source>
        <dbReference type="EMBL" id="MFH7595207.1"/>
    </source>
</evidence>
<evidence type="ECO:0000256" key="1">
    <source>
        <dbReference type="SAM" id="MobiDB-lite"/>
    </source>
</evidence>
<reference evidence="2 3" key="1">
    <citation type="submission" date="2024-03" db="EMBL/GenBank/DDBJ databases">
        <title>Whole genome sequencing of Streptomyces racemochromogenes, to identify antimicrobial biosynthetic gene clusters.</title>
        <authorList>
            <person name="Suryawanshi P."/>
            <person name="Krishnaraj P.U."/>
            <person name="Arun Y.P."/>
            <person name="Suryawanshi M.P."/>
            <person name="Rakshit O."/>
        </authorList>
    </citation>
    <scope>NUCLEOTIDE SEQUENCE [LARGE SCALE GENOMIC DNA]</scope>
    <source>
        <strain evidence="2 3">AUDT626</strain>
    </source>
</reference>
<dbReference type="RefSeq" id="WP_395509089.1">
    <property type="nucleotide sequence ID" value="NZ_JBBDHD010000016.1"/>
</dbReference>
<gene>
    <name evidence="2" type="ORF">WDV06_08885</name>
</gene>